<dbReference type="SUPFAM" id="SSF103473">
    <property type="entry name" value="MFS general substrate transporter"/>
    <property type="match status" value="1"/>
</dbReference>
<evidence type="ECO:0000256" key="4">
    <source>
        <dbReference type="ARBA" id="ARBA00022692"/>
    </source>
</evidence>
<evidence type="ECO:0000256" key="5">
    <source>
        <dbReference type="ARBA" id="ARBA00022989"/>
    </source>
</evidence>
<comment type="subcellular location">
    <subcellularLocation>
        <location evidence="1">Membrane</location>
        <topology evidence="1">Multi-pass membrane protein</topology>
    </subcellularLocation>
</comment>
<feature type="transmembrane region" description="Helical" evidence="7">
    <location>
        <begin position="310"/>
        <end position="329"/>
    </location>
</feature>
<evidence type="ECO:0000313" key="8">
    <source>
        <dbReference type="EMBL" id="KAF6144775.1"/>
    </source>
</evidence>
<feature type="transmembrane region" description="Helical" evidence="7">
    <location>
        <begin position="191"/>
        <end position="212"/>
    </location>
</feature>
<proteinExistence type="inferred from homology"/>
<protein>
    <recommendedName>
        <fullName evidence="10">Folate-biopterin transporter 6</fullName>
    </recommendedName>
</protein>
<name>A0A7J7LQ37_9MAGN</name>
<keyword evidence="3" id="KW-0813">Transport</keyword>
<accession>A0A7J7LQ37</accession>
<dbReference type="GO" id="GO:0016020">
    <property type="term" value="C:membrane"/>
    <property type="evidence" value="ECO:0007669"/>
    <property type="project" value="UniProtKB-SubCell"/>
</dbReference>
<feature type="transmembrane region" description="Helical" evidence="7">
    <location>
        <begin position="54"/>
        <end position="73"/>
    </location>
</feature>
<keyword evidence="4 7" id="KW-0812">Transmembrane</keyword>
<dbReference type="Proteomes" id="UP000541444">
    <property type="component" value="Unassembled WGS sequence"/>
</dbReference>
<dbReference type="Pfam" id="PF03092">
    <property type="entry name" value="BT1"/>
    <property type="match status" value="1"/>
</dbReference>
<evidence type="ECO:0000256" key="1">
    <source>
        <dbReference type="ARBA" id="ARBA00004141"/>
    </source>
</evidence>
<dbReference type="Gene3D" id="1.20.1250.20">
    <property type="entry name" value="MFS general substrate transporter like domains"/>
    <property type="match status" value="1"/>
</dbReference>
<dbReference type="InterPro" id="IPR036259">
    <property type="entry name" value="MFS_trans_sf"/>
</dbReference>
<dbReference type="OrthoDB" id="754047at2759"/>
<evidence type="ECO:0000313" key="9">
    <source>
        <dbReference type="Proteomes" id="UP000541444"/>
    </source>
</evidence>
<evidence type="ECO:0008006" key="10">
    <source>
        <dbReference type="Google" id="ProtNLM"/>
    </source>
</evidence>
<sequence length="506" mass="56362">MDPSETQELVEIPPGIEKRHPVNSETQRRLNLVGVITEPFQWIQMLCKELNTSFVVGVMLVYGLSQGFSGSFFKVVSDYYWKDVQMVQPSAVQLYIGLYYIPWVMKPIWGILTDVFPVKGYRRRPYFIIAGVLGVVSALIVAIHGKLPIFLALVCLIGITAGVAIADVTIDACIARNSIEIPSLASDMQSLCGFCTSVGALIGYSTSGLFVHHLGPQGALGLLALPPALLVLLGFLIYELRTNQHSGKKKAAMEKVGGAIEGMYKTMKCSQVWKPSLYMYLSLALSISTNEGTFYWYTDPKAGPAFSQEFVGMIYAIGALASIAGVLIYHKILRNYQFRNLLFFVQLLYATSGMLDVIFILRWNLKLGIPDYFFVIMEECIARIVSRIRWMPMIVLSAKLCPLGIEGTFFALLMCIDSLGALSSKWSGGFILHVFHVTRTDFSNLWLVVLIRNVLRFSTLGLIFLIPRADQSDVLIPSALLSHGSSVNIEEERVELVFIKEKFDQT</sequence>
<feature type="transmembrane region" description="Helical" evidence="7">
    <location>
        <begin position="125"/>
        <end position="143"/>
    </location>
</feature>
<feature type="transmembrane region" description="Helical" evidence="7">
    <location>
        <begin position="277"/>
        <end position="298"/>
    </location>
</feature>
<comment type="caution">
    <text evidence="8">The sequence shown here is derived from an EMBL/GenBank/DDBJ whole genome shotgun (WGS) entry which is preliminary data.</text>
</comment>
<evidence type="ECO:0000256" key="7">
    <source>
        <dbReference type="SAM" id="Phobius"/>
    </source>
</evidence>
<keyword evidence="6 7" id="KW-0472">Membrane</keyword>
<reference evidence="8 9" key="1">
    <citation type="journal article" date="2020" name="IScience">
        <title>Genome Sequencing of the Endangered Kingdonia uniflora (Circaeasteraceae, Ranunculales) Reveals Potential Mechanisms of Evolutionary Specialization.</title>
        <authorList>
            <person name="Sun Y."/>
            <person name="Deng T."/>
            <person name="Zhang A."/>
            <person name="Moore M.J."/>
            <person name="Landis J.B."/>
            <person name="Lin N."/>
            <person name="Zhang H."/>
            <person name="Zhang X."/>
            <person name="Huang J."/>
            <person name="Zhang X."/>
            <person name="Sun H."/>
            <person name="Wang H."/>
        </authorList>
    </citation>
    <scope>NUCLEOTIDE SEQUENCE [LARGE SCALE GENOMIC DNA]</scope>
    <source>
        <strain evidence="8">TB1705</strain>
        <tissue evidence="8">Leaf</tissue>
    </source>
</reference>
<dbReference type="CDD" id="cd17484">
    <property type="entry name" value="MFS_FBT"/>
    <property type="match status" value="1"/>
</dbReference>
<feature type="transmembrane region" description="Helical" evidence="7">
    <location>
        <begin position="93"/>
        <end position="113"/>
    </location>
</feature>
<evidence type="ECO:0000256" key="3">
    <source>
        <dbReference type="ARBA" id="ARBA00022448"/>
    </source>
</evidence>
<feature type="transmembrane region" description="Helical" evidence="7">
    <location>
        <begin position="149"/>
        <end position="170"/>
    </location>
</feature>
<keyword evidence="9" id="KW-1185">Reference proteome</keyword>
<evidence type="ECO:0000256" key="6">
    <source>
        <dbReference type="ARBA" id="ARBA00023136"/>
    </source>
</evidence>
<evidence type="ECO:0000256" key="2">
    <source>
        <dbReference type="ARBA" id="ARBA00007015"/>
    </source>
</evidence>
<dbReference type="PANTHER" id="PTHR31585:SF44">
    <property type="entry name" value="FOLATE-BIOPTERIN TRANSPORTER 6-RELATED"/>
    <property type="match status" value="1"/>
</dbReference>
<dbReference type="PANTHER" id="PTHR31585">
    <property type="entry name" value="FOLATE-BIOPTERIN TRANSPORTER 1, CHLOROPLASTIC"/>
    <property type="match status" value="1"/>
</dbReference>
<gene>
    <name evidence="8" type="ORF">GIB67_016849</name>
</gene>
<dbReference type="InterPro" id="IPR039309">
    <property type="entry name" value="BT1"/>
</dbReference>
<keyword evidence="5 7" id="KW-1133">Transmembrane helix</keyword>
<comment type="similarity">
    <text evidence="2">Belongs to the major facilitator superfamily. Folate-biopterin transporter (TC 2.A.71) family.</text>
</comment>
<feature type="transmembrane region" description="Helical" evidence="7">
    <location>
        <begin position="341"/>
        <end position="363"/>
    </location>
</feature>
<dbReference type="EMBL" id="JACGCM010002112">
    <property type="protein sequence ID" value="KAF6144775.1"/>
    <property type="molecule type" value="Genomic_DNA"/>
</dbReference>
<dbReference type="AlphaFoldDB" id="A0A7J7LQ37"/>
<feature type="transmembrane region" description="Helical" evidence="7">
    <location>
        <begin position="218"/>
        <end position="240"/>
    </location>
</feature>
<organism evidence="8 9">
    <name type="scientific">Kingdonia uniflora</name>
    <dbReference type="NCBI Taxonomy" id="39325"/>
    <lineage>
        <taxon>Eukaryota</taxon>
        <taxon>Viridiplantae</taxon>
        <taxon>Streptophyta</taxon>
        <taxon>Embryophyta</taxon>
        <taxon>Tracheophyta</taxon>
        <taxon>Spermatophyta</taxon>
        <taxon>Magnoliopsida</taxon>
        <taxon>Ranunculales</taxon>
        <taxon>Circaeasteraceae</taxon>
        <taxon>Kingdonia</taxon>
    </lineage>
</organism>